<dbReference type="InterPro" id="IPR049457">
    <property type="entry name" value="Emfourin"/>
</dbReference>
<sequence length="100" mass="10626">MRVKVERTGGFAGLETLVALYDIADLPAGRAERVREALDALAAAQDRGDEGGDIGADLFVYRITVQDERGGGETRVYEVREDPTADDSSVLDVLLNGASG</sequence>
<dbReference type="EMBL" id="VCKW01000396">
    <property type="protein sequence ID" value="TMQ89203.1"/>
    <property type="molecule type" value="Genomic_DNA"/>
</dbReference>
<dbReference type="Proteomes" id="UP000309174">
    <property type="component" value="Unassembled WGS sequence"/>
</dbReference>
<accession>A0A5C4IZA1</accession>
<evidence type="ECO:0000313" key="1">
    <source>
        <dbReference type="EMBL" id="TMQ89203.1"/>
    </source>
</evidence>
<comment type="caution">
    <text evidence="1">The sequence shown here is derived from an EMBL/GenBank/DDBJ whole genome shotgun (WGS) entry which is preliminary data.</text>
</comment>
<dbReference type="AlphaFoldDB" id="A0A5C4IZA1"/>
<name>A0A5C4IZA1_9ACTN</name>
<dbReference type="Pfam" id="PF20242">
    <property type="entry name" value="Emfourin"/>
    <property type="match status" value="1"/>
</dbReference>
<dbReference type="RefSeq" id="WP_138650223.1">
    <property type="nucleotide sequence ID" value="NZ_VCKW01000396.1"/>
</dbReference>
<proteinExistence type="predicted"/>
<evidence type="ECO:0000313" key="2">
    <source>
        <dbReference type="Proteomes" id="UP000309174"/>
    </source>
</evidence>
<protein>
    <submittedName>
        <fullName evidence="1">Uncharacterized protein</fullName>
    </submittedName>
</protein>
<gene>
    <name evidence="1" type="ORF">ETD83_39045</name>
</gene>
<keyword evidence="2" id="KW-1185">Reference proteome</keyword>
<dbReference type="OrthoDB" id="3478802at2"/>
<organism evidence="1 2">
    <name type="scientific">Actinomadura soli</name>
    <dbReference type="NCBI Taxonomy" id="2508997"/>
    <lineage>
        <taxon>Bacteria</taxon>
        <taxon>Bacillati</taxon>
        <taxon>Actinomycetota</taxon>
        <taxon>Actinomycetes</taxon>
        <taxon>Streptosporangiales</taxon>
        <taxon>Thermomonosporaceae</taxon>
        <taxon>Actinomadura</taxon>
    </lineage>
</organism>
<reference evidence="1 2" key="1">
    <citation type="submission" date="2019-05" db="EMBL/GenBank/DDBJ databases">
        <title>Draft genome sequence of Actinomadura sp. 14C53.</title>
        <authorList>
            <person name="Saricaoglu S."/>
            <person name="Isik K."/>
        </authorList>
    </citation>
    <scope>NUCLEOTIDE SEQUENCE [LARGE SCALE GENOMIC DNA]</scope>
    <source>
        <strain evidence="1 2">14C53</strain>
    </source>
</reference>